<accession>A0ABV7YRX0</accession>
<dbReference type="SMART" id="SM00867">
    <property type="entry name" value="YceI"/>
    <property type="match status" value="1"/>
</dbReference>
<name>A0ABV7YRX0_9BACT</name>
<proteinExistence type="predicted"/>
<dbReference type="InterPro" id="IPR007372">
    <property type="entry name" value="Lipid/polyisoprenoid-bd_YceI"/>
</dbReference>
<evidence type="ECO:0000256" key="1">
    <source>
        <dbReference type="SAM" id="SignalP"/>
    </source>
</evidence>
<dbReference type="RefSeq" id="WP_379835098.1">
    <property type="nucleotide sequence ID" value="NZ_JBHRYQ010000001.1"/>
</dbReference>
<dbReference type="PANTHER" id="PTHR34406">
    <property type="entry name" value="PROTEIN YCEI"/>
    <property type="match status" value="1"/>
</dbReference>
<dbReference type="InterPro" id="IPR036761">
    <property type="entry name" value="TTHA0802/YceI-like_sf"/>
</dbReference>
<dbReference type="PANTHER" id="PTHR34406:SF1">
    <property type="entry name" value="PROTEIN YCEI"/>
    <property type="match status" value="1"/>
</dbReference>
<dbReference type="Proteomes" id="UP001595616">
    <property type="component" value="Unassembled WGS sequence"/>
</dbReference>
<gene>
    <name evidence="3" type="ORF">ACFOOI_03460</name>
</gene>
<dbReference type="Gene3D" id="2.40.128.110">
    <property type="entry name" value="Lipid/polyisoprenoid-binding, YceI-like"/>
    <property type="match status" value="1"/>
</dbReference>
<evidence type="ECO:0000259" key="2">
    <source>
        <dbReference type="SMART" id="SM00867"/>
    </source>
</evidence>
<reference evidence="4" key="1">
    <citation type="journal article" date="2019" name="Int. J. Syst. Evol. Microbiol.">
        <title>The Global Catalogue of Microorganisms (GCM) 10K type strain sequencing project: providing services to taxonomists for standard genome sequencing and annotation.</title>
        <authorList>
            <consortium name="The Broad Institute Genomics Platform"/>
            <consortium name="The Broad Institute Genome Sequencing Center for Infectious Disease"/>
            <person name="Wu L."/>
            <person name="Ma J."/>
        </authorList>
    </citation>
    <scope>NUCLEOTIDE SEQUENCE [LARGE SCALE GENOMIC DNA]</scope>
    <source>
        <strain evidence="4">CECT 7956</strain>
    </source>
</reference>
<organism evidence="3 4">
    <name type="scientific">Lacihabitans lacunae</name>
    <dbReference type="NCBI Taxonomy" id="1028214"/>
    <lineage>
        <taxon>Bacteria</taxon>
        <taxon>Pseudomonadati</taxon>
        <taxon>Bacteroidota</taxon>
        <taxon>Cytophagia</taxon>
        <taxon>Cytophagales</taxon>
        <taxon>Leadbetterellaceae</taxon>
        <taxon>Lacihabitans</taxon>
    </lineage>
</organism>
<comment type="caution">
    <text evidence="3">The sequence shown here is derived from an EMBL/GenBank/DDBJ whole genome shotgun (WGS) entry which is preliminary data.</text>
</comment>
<keyword evidence="1" id="KW-0732">Signal</keyword>
<keyword evidence="4" id="KW-1185">Reference proteome</keyword>
<dbReference type="Pfam" id="PF04264">
    <property type="entry name" value="YceI"/>
    <property type="match status" value="1"/>
</dbReference>
<feature type="signal peptide" evidence="1">
    <location>
        <begin position="1"/>
        <end position="24"/>
    </location>
</feature>
<dbReference type="EMBL" id="JBHRYQ010000001">
    <property type="protein sequence ID" value="MFC3809701.1"/>
    <property type="molecule type" value="Genomic_DNA"/>
</dbReference>
<feature type="chain" id="PRO_5046477283" evidence="1">
    <location>
        <begin position="25"/>
        <end position="203"/>
    </location>
</feature>
<dbReference type="SUPFAM" id="SSF101874">
    <property type="entry name" value="YceI-like"/>
    <property type="match status" value="1"/>
</dbReference>
<evidence type="ECO:0000313" key="4">
    <source>
        <dbReference type="Proteomes" id="UP001595616"/>
    </source>
</evidence>
<evidence type="ECO:0000313" key="3">
    <source>
        <dbReference type="EMBL" id="MFC3809701.1"/>
    </source>
</evidence>
<sequence length="203" mass="21748">MKKLSTLALVAVFALATWSCTSKTETTEETAEMAGLPDGELAINSEGSSVEWKGEVLGMKSHNGTVKLTEGNLTVADGKITGGKFVVDLSTITPLDSTYDAENTKEKLVGHLSSPDFFNVSEFPTATFEITSIEGADIKGNLTIRGKTHEEMVKNVNIDAETGKVSGVLTFDRSKYDVSFKMPVADLVLSNEIPLNINLAIAK</sequence>
<feature type="domain" description="Lipid/polyisoprenoid-binding YceI-like" evidence="2">
    <location>
        <begin position="40"/>
        <end position="202"/>
    </location>
</feature>
<protein>
    <submittedName>
        <fullName evidence="3">YceI family protein</fullName>
    </submittedName>
</protein>